<dbReference type="CDD" id="cd05269">
    <property type="entry name" value="TMR_SDR_a"/>
    <property type="match status" value="1"/>
</dbReference>
<organism evidence="2 3">
    <name type="scientific">Pseudodesulfovibrio portus</name>
    <dbReference type="NCBI Taxonomy" id="231439"/>
    <lineage>
        <taxon>Bacteria</taxon>
        <taxon>Pseudomonadati</taxon>
        <taxon>Thermodesulfobacteriota</taxon>
        <taxon>Desulfovibrionia</taxon>
        <taxon>Desulfovibrionales</taxon>
        <taxon>Desulfovibrionaceae</taxon>
    </lineage>
</organism>
<evidence type="ECO:0000313" key="2">
    <source>
        <dbReference type="EMBL" id="BDQ34449.1"/>
    </source>
</evidence>
<dbReference type="RefSeq" id="WP_264981357.1">
    <property type="nucleotide sequence ID" value="NZ_AP026708.1"/>
</dbReference>
<dbReference type="InterPro" id="IPR051604">
    <property type="entry name" value="Ergot_Alk_Oxidoreductase"/>
</dbReference>
<dbReference type="Gene3D" id="3.90.25.10">
    <property type="entry name" value="UDP-galactose 4-epimerase, domain 1"/>
    <property type="match status" value="1"/>
</dbReference>
<dbReference type="SUPFAM" id="SSF51735">
    <property type="entry name" value="NAD(P)-binding Rossmann-fold domains"/>
    <property type="match status" value="1"/>
</dbReference>
<dbReference type="PANTHER" id="PTHR43162:SF1">
    <property type="entry name" value="PRESTALK A DIFFERENTIATION PROTEIN A"/>
    <property type="match status" value="1"/>
</dbReference>
<sequence>MGRIFIAGAAGNIGSALVEELDRDGIVAGVHSPEKAETLAGKGVEARVFDFADADSMARAMDGCDRLFLVLPFREELARYGRLAVDAAKAAGIEYIVRSSGYGASSDAHWRLGREQGMVDQFVEDSEIPFTTLRPNSFMQNFIGPLAPMVRSGVIALPEEDYAVSYIDVRDIAACAARLLTDGEGHTGNAYALTGPEGLTLHQVAGKIAAAGGITVTYTPVEEEAFIRALDTNGVPEWNRNMLVSLSRVVKLGMMGNVTQAVEYLTGTPARSFDGFAEENAGAWKQP</sequence>
<dbReference type="InterPro" id="IPR008030">
    <property type="entry name" value="NmrA-like"/>
</dbReference>
<keyword evidence="3" id="KW-1185">Reference proteome</keyword>
<name>A0ABM8AT38_9BACT</name>
<accession>A0ABM8AT38</accession>
<gene>
    <name evidence="2" type="ORF">JCM14722_19910</name>
</gene>
<dbReference type="PANTHER" id="PTHR43162">
    <property type="match status" value="1"/>
</dbReference>
<evidence type="ECO:0000313" key="3">
    <source>
        <dbReference type="Proteomes" id="UP001061361"/>
    </source>
</evidence>
<dbReference type="InterPro" id="IPR036291">
    <property type="entry name" value="NAD(P)-bd_dom_sf"/>
</dbReference>
<feature type="domain" description="NmrA-like" evidence="1">
    <location>
        <begin position="3"/>
        <end position="249"/>
    </location>
</feature>
<dbReference type="EMBL" id="AP026708">
    <property type="protein sequence ID" value="BDQ34449.1"/>
    <property type="molecule type" value="Genomic_DNA"/>
</dbReference>
<protein>
    <submittedName>
        <fullName evidence="2">NAD(P)-dependent oxidoreductase</fullName>
    </submittedName>
</protein>
<reference evidence="2" key="1">
    <citation type="submission" date="2022-08" db="EMBL/GenBank/DDBJ databases">
        <title>Genome Sequence of the sulphate-reducing bacterium, Pseudodesulfovibrio portus JCM14722.</title>
        <authorList>
            <person name="Kondo R."/>
            <person name="Kataoka T."/>
        </authorList>
    </citation>
    <scope>NUCLEOTIDE SEQUENCE</scope>
    <source>
        <strain evidence="2">JCM 14722</strain>
    </source>
</reference>
<evidence type="ECO:0000259" key="1">
    <source>
        <dbReference type="Pfam" id="PF05368"/>
    </source>
</evidence>
<proteinExistence type="predicted"/>
<dbReference type="Pfam" id="PF05368">
    <property type="entry name" value="NmrA"/>
    <property type="match status" value="1"/>
</dbReference>
<dbReference type="Proteomes" id="UP001061361">
    <property type="component" value="Chromosome"/>
</dbReference>
<dbReference type="Gene3D" id="3.40.50.720">
    <property type="entry name" value="NAD(P)-binding Rossmann-like Domain"/>
    <property type="match status" value="1"/>
</dbReference>